<evidence type="ECO:0000313" key="3">
    <source>
        <dbReference type="Proteomes" id="UP000324358"/>
    </source>
</evidence>
<protein>
    <submittedName>
        <fullName evidence="2">DUF2061 domain-containing protein</fullName>
    </submittedName>
</protein>
<name>A0A5D0R374_9FLAO</name>
<organism evidence="2 3">
    <name type="scientific">Bizionia algoritergicola</name>
    <dbReference type="NCBI Taxonomy" id="291187"/>
    <lineage>
        <taxon>Bacteria</taxon>
        <taxon>Pseudomonadati</taxon>
        <taxon>Bacteroidota</taxon>
        <taxon>Flavobacteriia</taxon>
        <taxon>Flavobacteriales</taxon>
        <taxon>Flavobacteriaceae</taxon>
        <taxon>Bizionia</taxon>
    </lineage>
</organism>
<sequence length="142" mass="16536">MGDISYKRHIAKTVTWRFIGTIDTIILSWIITGDPYAGLKIGLAEVTTKTILYYMHERVWYKINLTKEGETLESRKRHLAKTVTWRLVGTLDTMTLAWIISGNPLAALKIGFAEVITKMLLYYFHERVWYKINYGLPNRKNP</sequence>
<feature type="domain" description="DUF2061" evidence="1">
    <location>
        <begin position="10"/>
        <end position="60"/>
    </location>
</feature>
<evidence type="ECO:0000259" key="1">
    <source>
        <dbReference type="Pfam" id="PF09834"/>
    </source>
</evidence>
<dbReference type="Pfam" id="PF09834">
    <property type="entry name" value="DUF2061"/>
    <property type="match status" value="2"/>
</dbReference>
<dbReference type="Proteomes" id="UP000324358">
    <property type="component" value="Unassembled WGS sequence"/>
</dbReference>
<keyword evidence="3" id="KW-1185">Reference proteome</keyword>
<comment type="caution">
    <text evidence="2">The sequence shown here is derived from an EMBL/GenBank/DDBJ whole genome shotgun (WGS) entry which is preliminary data.</text>
</comment>
<dbReference type="RefSeq" id="WP_066254135.1">
    <property type="nucleotide sequence ID" value="NZ_VSKL01000001.1"/>
</dbReference>
<accession>A0A5D0R374</accession>
<dbReference type="OrthoDB" id="197461at2"/>
<proteinExistence type="predicted"/>
<gene>
    <name evidence="2" type="ORF">ES675_02795</name>
</gene>
<dbReference type="EMBL" id="VSKL01000001">
    <property type="protein sequence ID" value="TYB75078.1"/>
    <property type="molecule type" value="Genomic_DNA"/>
</dbReference>
<feature type="domain" description="DUF2061" evidence="1">
    <location>
        <begin position="79"/>
        <end position="129"/>
    </location>
</feature>
<evidence type="ECO:0000313" key="2">
    <source>
        <dbReference type="EMBL" id="TYB75078.1"/>
    </source>
</evidence>
<dbReference type="InterPro" id="IPR018638">
    <property type="entry name" value="DUF2061_membrane"/>
</dbReference>
<dbReference type="AlphaFoldDB" id="A0A5D0R374"/>
<reference evidence="2 3" key="1">
    <citation type="submission" date="2019-08" db="EMBL/GenBank/DDBJ databases">
        <title>Genomes of Antarctic Bizionia species.</title>
        <authorList>
            <person name="Bowman J.P."/>
        </authorList>
    </citation>
    <scope>NUCLEOTIDE SEQUENCE [LARGE SCALE GENOMIC DNA]</scope>
    <source>
        <strain evidence="2 3">APA-1</strain>
    </source>
</reference>